<accession>A0ACD3RCD5</accession>
<dbReference type="Proteomes" id="UP000793456">
    <property type="component" value="Chromosome VIII"/>
</dbReference>
<dbReference type="EMBL" id="CM011681">
    <property type="protein sequence ID" value="TMS16809.1"/>
    <property type="molecule type" value="Genomic_DNA"/>
</dbReference>
<protein>
    <submittedName>
        <fullName evidence="1">Uncharacterized protein</fullName>
    </submittedName>
</protein>
<name>A0ACD3RCD5_LARCR</name>
<evidence type="ECO:0000313" key="2">
    <source>
        <dbReference type="Proteomes" id="UP000793456"/>
    </source>
</evidence>
<proteinExistence type="predicted"/>
<organism evidence="1 2">
    <name type="scientific">Larimichthys crocea</name>
    <name type="common">Large yellow croaker</name>
    <name type="synonym">Pseudosciaena crocea</name>
    <dbReference type="NCBI Taxonomy" id="215358"/>
    <lineage>
        <taxon>Eukaryota</taxon>
        <taxon>Metazoa</taxon>
        <taxon>Chordata</taxon>
        <taxon>Craniata</taxon>
        <taxon>Vertebrata</taxon>
        <taxon>Euteleostomi</taxon>
        <taxon>Actinopterygii</taxon>
        <taxon>Neopterygii</taxon>
        <taxon>Teleostei</taxon>
        <taxon>Neoteleostei</taxon>
        <taxon>Acanthomorphata</taxon>
        <taxon>Eupercaria</taxon>
        <taxon>Sciaenidae</taxon>
        <taxon>Larimichthys</taxon>
    </lineage>
</organism>
<evidence type="ECO:0000313" key="1">
    <source>
        <dbReference type="EMBL" id="TMS16809.1"/>
    </source>
</evidence>
<comment type="caution">
    <text evidence="1">The sequence shown here is derived from an EMBL/GenBank/DDBJ whole genome shotgun (WGS) entry which is preliminary data.</text>
</comment>
<reference evidence="1" key="1">
    <citation type="submission" date="2018-11" db="EMBL/GenBank/DDBJ databases">
        <title>The sequence and de novo assembly of Larimichthys crocea genome using PacBio and Hi-C technologies.</title>
        <authorList>
            <person name="Xu P."/>
            <person name="Chen B."/>
            <person name="Zhou Z."/>
            <person name="Ke Q."/>
            <person name="Wu Y."/>
            <person name="Bai H."/>
            <person name="Pu F."/>
        </authorList>
    </citation>
    <scope>NUCLEOTIDE SEQUENCE</scope>
    <source>
        <tissue evidence="1">Muscle</tissue>
    </source>
</reference>
<keyword evidence="2" id="KW-1185">Reference proteome</keyword>
<gene>
    <name evidence="1" type="ORF">E3U43_014102</name>
</gene>
<sequence length="107" mass="11501">MMGNRHPLKAAKIGQITGGWAGVKEKKRRGGGTFSSRLPIRVLKAAAPSHNFRLRLLPVKLGGTSVLTLEIKLKLSTCSCSRGKTSENVTNSGLDVTQRLTVKQTMG</sequence>